<dbReference type="GeneID" id="19879310"/>
<dbReference type="InParanoid" id="L2GTS7"/>
<gene>
    <name evidence="1" type="ORF">VCUG_01432</name>
</gene>
<keyword evidence="2" id="KW-1185">Reference proteome</keyword>
<protein>
    <submittedName>
        <fullName evidence="1">Uncharacterized protein</fullName>
    </submittedName>
</protein>
<proteinExistence type="predicted"/>
<dbReference type="OMA" id="YHIIILT"/>
<evidence type="ECO:0000313" key="1">
    <source>
        <dbReference type="EMBL" id="ELA47071.1"/>
    </source>
</evidence>
<accession>L2GTS7</accession>
<organism evidence="1 2">
    <name type="scientific">Vavraia culicis (isolate floridensis)</name>
    <name type="common">Microsporidian parasite</name>
    <dbReference type="NCBI Taxonomy" id="948595"/>
    <lineage>
        <taxon>Eukaryota</taxon>
        <taxon>Fungi</taxon>
        <taxon>Fungi incertae sedis</taxon>
        <taxon>Microsporidia</taxon>
        <taxon>Pleistophoridae</taxon>
        <taxon>Vavraia</taxon>
    </lineage>
</organism>
<dbReference type="HOGENOM" id="CLU_130561_0_0_1"/>
<dbReference type="RefSeq" id="XP_008074451.1">
    <property type="nucleotide sequence ID" value="XM_008076260.1"/>
</dbReference>
<sequence length="170" mass="20103">MSRNSRGDGIDGLSDFVRVFHKNINKNKKLEPKYFKKLCRIVRENMVCQFLELLTTFTNNECIVIGRAIMKNRMDDVDELVDFLVSKKCKYHIIILTCTLCKGRKLKNVDSVKNYIKSFFGDETGINFYRLIMMMGRKYRNALDDDIMAFCRNNDHPILKEVIKEHEDRF</sequence>
<dbReference type="AlphaFoldDB" id="L2GTS7"/>
<name>L2GTS7_VAVCU</name>
<dbReference type="Proteomes" id="UP000011081">
    <property type="component" value="Unassembled WGS sequence"/>
</dbReference>
<dbReference type="OrthoDB" id="2189453at2759"/>
<evidence type="ECO:0000313" key="2">
    <source>
        <dbReference type="Proteomes" id="UP000011081"/>
    </source>
</evidence>
<dbReference type="EMBL" id="GL877425">
    <property type="protein sequence ID" value="ELA47071.1"/>
    <property type="molecule type" value="Genomic_DNA"/>
</dbReference>
<reference evidence="2" key="1">
    <citation type="submission" date="2011-03" db="EMBL/GenBank/DDBJ databases">
        <title>The genome sequence of Vavraia culicis strain floridensis.</title>
        <authorList>
            <consortium name="The Broad Institute Genome Sequencing Platform"/>
            <person name="Cuomo C."/>
            <person name="Becnel J."/>
            <person name="Sanscrainte N."/>
            <person name="Young S.K."/>
            <person name="Zeng Q."/>
            <person name="Gargeya S."/>
            <person name="Fitzgerald M."/>
            <person name="Haas B."/>
            <person name="Abouelleil A."/>
            <person name="Alvarado L."/>
            <person name="Arachchi H.M."/>
            <person name="Berlin A."/>
            <person name="Chapman S.B."/>
            <person name="Gearin G."/>
            <person name="Goldberg J."/>
            <person name="Griggs A."/>
            <person name="Gujja S."/>
            <person name="Hansen M."/>
            <person name="Heiman D."/>
            <person name="Howarth C."/>
            <person name="Larimer J."/>
            <person name="Lui A."/>
            <person name="MacDonald P.J.P."/>
            <person name="McCowen C."/>
            <person name="Montmayeur A."/>
            <person name="Murphy C."/>
            <person name="Neiman D."/>
            <person name="Pearson M."/>
            <person name="Priest M."/>
            <person name="Roberts A."/>
            <person name="Saif S."/>
            <person name="Shea T."/>
            <person name="Sisk P."/>
            <person name="Stolte C."/>
            <person name="Sykes S."/>
            <person name="Wortman J."/>
            <person name="Nusbaum C."/>
            <person name="Birren B."/>
        </authorList>
    </citation>
    <scope>NUCLEOTIDE SEQUENCE [LARGE SCALE GENOMIC DNA]</scope>
    <source>
        <strain evidence="2">floridensis</strain>
    </source>
</reference>
<dbReference type="VEuPathDB" id="MicrosporidiaDB:VCUG_01432"/>